<dbReference type="EMBL" id="MU273617">
    <property type="protein sequence ID" value="KAI0030518.1"/>
    <property type="molecule type" value="Genomic_DNA"/>
</dbReference>
<name>A0ACB8QFQ1_9AGAM</name>
<organism evidence="1 2">
    <name type="scientific">Vararia minispora EC-137</name>
    <dbReference type="NCBI Taxonomy" id="1314806"/>
    <lineage>
        <taxon>Eukaryota</taxon>
        <taxon>Fungi</taxon>
        <taxon>Dikarya</taxon>
        <taxon>Basidiomycota</taxon>
        <taxon>Agaricomycotina</taxon>
        <taxon>Agaricomycetes</taxon>
        <taxon>Russulales</taxon>
        <taxon>Lachnocladiaceae</taxon>
        <taxon>Vararia</taxon>
    </lineage>
</organism>
<reference evidence="1" key="2">
    <citation type="journal article" date="2022" name="New Phytol.">
        <title>Evolutionary transition to the ectomycorrhizal habit in the genomes of a hyperdiverse lineage of mushroom-forming fungi.</title>
        <authorList>
            <person name="Looney B."/>
            <person name="Miyauchi S."/>
            <person name="Morin E."/>
            <person name="Drula E."/>
            <person name="Courty P.E."/>
            <person name="Kohler A."/>
            <person name="Kuo A."/>
            <person name="LaButti K."/>
            <person name="Pangilinan J."/>
            <person name="Lipzen A."/>
            <person name="Riley R."/>
            <person name="Andreopoulos W."/>
            <person name="He G."/>
            <person name="Johnson J."/>
            <person name="Nolan M."/>
            <person name="Tritt A."/>
            <person name="Barry K.W."/>
            <person name="Grigoriev I.V."/>
            <person name="Nagy L.G."/>
            <person name="Hibbett D."/>
            <person name="Henrissat B."/>
            <person name="Matheny P.B."/>
            <person name="Labbe J."/>
            <person name="Martin F.M."/>
        </authorList>
    </citation>
    <scope>NUCLEOTIDE SEQUENCE</scope>
    <source>
        <strain evidence="1">EC-137</strain>
    </source>
</reference>
<gene>
    <name evidence="1" type="ORF">K488DRAFT_54044</name>
</gene>
<reference evidence="1" key="1">
    <citation type="submission" date="2021-02" db="EMBL/GenBank/DDBJ databases">
        <authorList>
            <consortium name="DOE Joint Genome Institute"/>
            <person name="Ahrendt S."/>
            <person name="Looney B.P."/>
            <person name="Miyauchi S."/>
            <person name="Morin E."/>
            <person name="Drula E."/>
            <person name="Courty P.E."/>
            <person name="Chicoki N."/>
            <person name="Fauchery L."/>
            <person name="Kohler A."/>
            <person name="Kuo A."/>
            <person name="Labutti K."/>
            <person name="Pangilinan J."/>
            <person name="Lipzen A."/>
            <person name="Riley R."/>
            <person name="Andreopoulos W."/>
            <person name="He G."/>
            <person name="Johnson J."/>
            <person name="Barry K.W."/>
            <person name="Grigoriev I.V."/>
            <person name="Nagy L."/>
            <person name="Hibbett D."/>
            <person name="Henrissat B."/>
            <person name="Matheny P.B."/>
            <person name="Labbe J."/>
            <person name="Martin F."/>
        </authorList>
    </citation>
    <scope>NUCLEOTIDE SEQUENCE</scope>
    <source>
        <strain evidence="1">EC-137</strain>
    </source>
</reference>
<keyword evidence="2" id="KW-1185">Reference proteome</keyword>
<dbReference type="Proteomes" id="UP000814128">
    <property type="component" value="Unassembled WGS sequence"/>
</dbReference>
<protein>
    <submittedName>
        <fullName evidence="1">Uncharacterized protein</fullName>
    </submittedName>
</protein>
<accession>A0ACB8QFQ1</accession>
<comment type="caution">
    <text evidence="1">The sequence shown here is derived from an EMBL/GenBank/DDBJ whole genome shotgun (WGS) entry which is preliminary data.</text>
</comment>
<proteinExistence type="predicted"/>
<evidence type="ECO:0000313" key="2">
    <source>
        <dbReference type="Proteomes" id="UP000814128"/>
    </source>
</evidence>
<evidence type="ECO:0000313" key="1">
    <source>
        <dbReference type="EMBL" id="KAI0030518.1"/>
    </source>
</evidence>
<sequence length="178" mass="20484">MKVAEVTSDASSPPLTPILSHTPRRDVDRRSKLSRISLDRHSKSELAVLLLHEERESNKLRKTLLGVVEQLRVEAERANENERRAHEAAFRYRQIDDERVKAKREAAKASEELRLYKLQLDNAQKEILKAQSILDSLEADRVQADESAARARSAARQMKEELLVQRAREEGRQQGIRE</sequence>
<feature type="non-terminal residue" evidence="1">
    <location>
        <position position="178"/>
    </location>
</feature>